<comment type="caution">
    <text evidence="1">The sequence shown here is derived from an EMBL/GenBank/DDBJ whole genome shotgun (WGS) entry which is preliminary data.</text>
</comment>
<protein>
    <submittedName>
        <fullName evidence="1">Uncharacterized protein</fullName>
    </submittedName>
</protein>
<gene>
    <name evidence="1" type="ORF">Ahy_B10g105371</name>
</gene>
<organism evidence="1 2">
    <name type="scientific">Arachis hypogaea</name>
    <name type="common">Peanut</name>
    <dbReference type="NCBI Taxonomy" id="3818"/>
    <lineage>
        <taxon>Eukaryota</taxon>
        <taxon>Viridiplantae</taxon>
        <taxon>Streptophyta</taxon>
        <taxon>Embryophyta</taxon>
        <taxon>Tracheophyta</taxon>
        <taxon>Spermatophyta</taxon>
        <taxon>Magnoliopsida</taxon>
        <taxon>eudicotyledons</taxon>
        <taxon>Gunneridae</taxon>
        <taxon>Pentapetalae</taxon>
        <taxon>rosids</taxon>
        <taxon>fabids</taxon>
        <taxon>Fabales</taxon>
        <taxon>Fabaceae</taxon>
        <taxon>Papilionoideae</taxon>
        <taxon>50 kb inversion clade</taxon>
        <taxon>dalbergioids sensu lato</taxon>
        <taxon>Dalbergieae</taxon>
        <taxon>Pterocarpus clade</taxon>
        <taxon>Arachis</taxon>
    </lineage>
</organism>
<evidence type="ECO:0000313" key="2">
    <source>
        <dbReference type="Proteomes" id="UP000289738"/>
    </source>
</evidence>
<dbReference type="Proteomes" id="UP000289738">
    <property type="component" value="Chromosome B10"/>
</dbReference>
<dbReference type="AlphaFoldDB" id="A0A444X7W6"/>
<evidence type="ECO:0000313" key="1">
    <source>
        <dbReference type="EMBL" id="RYQ85769.1"/>
    </source>
</evidence>
<proteinExistence type="predicted"/>
<accession>A0A444X7W6</accession>
<sequence>MSHKMTIISEQSDNISVSLLAQPCRKFSTWITMEERDLLECRGSIEFAKEMASASPFSSLQHALDVASVVWCNKINHSMLTLIFMKSLPSHMYSTLVSHPLLWILEIYALSMQYLQRFGFLYFTISSD</sequence>
<reference evidence="1 2" key="1">
    <citation type="submission" date="2019-01" db="EMBL/GenBank/DDBJ databases">
        <title>Sequencing of cultivated peanut Arachis hypogaea provides insights into genome evolution and oil improvement.</title>
        <authorList>
            <person name="Chen X."/>
        </authorList>
    </citation>
    <scope>NUCLEOTIDE SEQUENCE [LARGE SCALE GENOMIC DNA]</scope>
    <source>
        <strain evidence="2">cv. Fuhuasheng</strain>
        <tissue evidence="1">Leaves</tissue>
    </source>
</reference>
<keyword evidence="2" id="KW-1185">Reference proteome</keyword>
<name>A0A444X7W6_ARAHY</name>
<dbReference type="EMBL" id="SDMP01000020">
    <property type="protein sequence ID" value="RYQ85769.1"/>
    <property type="molecule type" value="Genomic_DNA"/>
</dbReference>